<reference evidence="1" key="2">
    <citation type="submission" date="2023-05" db="EMBL/GenBank/DDBJ databases">
        <authorList>
            <person name="Fouks B."/>
        </authorList>
    </citation>
    <scope>NUCLEOTIDE SEQUENCE</scope>
    <source>
        <strain evidence="1">Stay&amp;Tobe</strain>
        <tissue evidence="1">Testes</tissue>
    </source>
</reference>
<organism evidence="1 2">
    <name type="scientific">Diploptera punctata</name>
    <name type="common">Pacific beetle cockroach</name>
    <dbReference type="NCBI Taxonomy" id="6984"/>
    <lineage>
        <taxon>Eukaryota</taxon>
        <taxon>Metazoa</taxon>
        <taxon>Ecdysozoa</taxon>
        <taxon>Arthropoda</taxon>
        <taxon>Hexapoda</taxon>
        <taxon>Insecta</taxon>
        <taxon>Pterygota</taxon>
        <taxon>Neoptera</taxon>
        <taxon>Polyneoptera</taxon>
        <taxon>Dictyoptera</taxon>
        <taxon>Blattodea</taxon>
        <taxon>Blaberoidea</taxon>
        <taxon>Blaberidae</taxon>
        <taxon>Diplopterinae</taxon>
        <taxon>Diploptera</taxon>
    </lineage>
</organism>
<gene>
    <name evidence="1" type="ORF">L9F63_005662</name>
</gene>
<name>A0AAD7ZCM9_DIPPU</name>
<protein>
    <submittedName>
        <fullName evidence="1">Uncharacterized protein</fullName>
    </submittedName>
</protein>
<sequence length="122" mass="13384">TLRRSCVNNDVYAKTVGSFRRELEFYLMLHTLGAARQEGQRVVGHPPPLCVFNSPHQSLEDMSMNEITRFTIFLDLELTLPGAGVIFLDLELTLPGADSARNLTLPGADSARLTLPGADSAR</sequence>
<feature type="non-terminal residue" evidence="1">
    <location>
        <position position="1"/>
    </location>
</feature>
<evidence type="ECO:0000313" key="2">
    <source>
        <dbReference type="Proteomes" id="UP001233999"/>
    </source>
</evidence>
<dbReference type="Proteomes" id="UP001233999">
    <property type="component" value="Unassembled WGS sequence"/>
</dbReference>
<dbReference type="EMBL" id="JASPKZ010009348">
    <property type="protein sequence ID" value="KAJ9577742.1"/>
    <property type="molecule type" value="Genomic_DNA"/>
</dbReference>
<proteinExistence type="predicted"/>
<feature type="non-terminal residue" evidence="1">
    <location>
        <position position="122"/>
    </location>
</feature>
<accession>A0AAD7ZCM9</accession>
<evidence type="ECO:0000313" key="1">
    <source>
        <dbReference type="EMBL" id="KAJ9577742.1"/>
    </source>
</evidence>
<dbReference type="AlphaFoldDB" id="A0AAD7ZCM9"/>
<comment type="caution">
    <text evidence="1">The sequence shown here is derived from an EMBL/GenBank/DDBJ whole genome shotgun (WGS) entry which is preliminary data.</text>
</comment>
<reference evidence="1" key="1">
    <citation type="journal article" date="2023" name="IScience">
        <title>Live-bearing cockroach genome reveals convergent evolutionary mechanisms linked to viviparity in insects and beyond.</title>
        <authorList>
            <person name="Fouks B."/>
            <person name="Harrison M.C."/>
            <person name="Mikhailova A.A."/>
            <person name="Marchal E."/>
            <person name="English S."/>
            <person name="Carruthers M."/>
            <person name="Jennings E.C."/>
            <person name="Chiamaka E.L."/>
            <person name="Frigard R.A."/>
            <person name="Pippel M."/>
            <person name="Attardo G.M."/>
            <person name="Benoit J.B."/>
            <person name="Bornberg-Bauer E."/>
            <person name="Tobe S.S."/>
        </authorList>
    </citation>
    <scope>NUCLEOTIDE SEQUENCE</scope>
    <source>
        <strain evidence="1">Stay&amp;Tobe</strain>
    </source>
</reference>
<keyword evidence="2" id="KW-1185">Reference proteome</keyword>